<dbReference type="InterPro" id="IPR052173">
    <property type="entry name" value="Beta-lactam_resp_regulator"/>
</dbReference>
<feature type="transmembrane region" description="Helical" evidence="1">
    <location>
        <begin position="12"/>
        <end position="35"/>
    </location>
</feature>
<organism evidence="3 4">
    <name type="scientific">Pullulanibacillus camelliae</name>
    <dbReference type="NCBI Taxonomy" id="1707096"/>
    <lineage>
        <taxon>Bacteria</taxon>
        <taxon>Bacillati</taxon>
        <taxon>Bacillota</taxon>
        <taxon>Bacilli</taxon>
        <taxon>Bacillales</taxon>
        <taxon>Sporolactobacillaceae</taxon>
        <taxon>Pullulanibacillus</taxon>
    </lineage>
</organism>
<dbReference type="Pfam" id="PF05569">
    <property type="entry name" value="Peptidase_M56"/>
    <property type="match status" value="1"/>
</dbReference>
<evidence type="ECO:0000313" key="4">
    <source>
        <dbReference type="Proteomes" id="UP000628775"/>
    </source>
</evidence>
<reference evidence="3" key="2">
    <citation type="submission" date="2020-09" db="EMBL/GenBank/DDBJ databases">
        <authorList>
            <person name="Sun Q."/>
            <person name="Zhou Y."/>
        </authorList>
    </citation>
    <scope>NUCLEOTIDE SEQUENCE</scope>
    <source>
        <strain evidence="3">CGMCC 1.15371</strain>
    </source>
</reference>
<dbReference type="EMBL" id="BMIR01000002">
    <property type="protein sequence ID" value="GGE31143.1"/>
    <property type="molecule type" value="Genomic_DNA"/>
</dbReference>
<keyword evidence="4" id="KW-1185">Reference proteome</keyword>
<comment type="caution">
    <text evidence="3">The sequence shown here is derived from an EMBL/GenBank/DDBJ whole genome shotgun (WGS) entry which is preliminary data.</text>
</comment>
<evidence type="ECO:0000259" key="2">
    <source>
        <dbReference type="Pfam" id="PF05569"/>
    </source>
</evidence>
<name>A0A8J2VNN3_9BACL</name>
<dbReference type="Proteomes" id="UP000628775">
    <property type="component" value="Unassembled WGS sequence"/>
</dbReference>
<evidence type="ECO:0000256" key="1">
    <source>
        <dbReference type="SAM" id="Phobius"/>
    </source>
</evidence>
<dbReference type="AlphaFoldDB" id="A0A8J2VNN3"/>
<gene>
    <name evidence="3" type="ORF">GCM10011391_07250</name>
</gene>
<reference evidence="3" key="1">
    <citation type="journal article" date="2014" name="Int. J. Syst. Evol. Microbiol.">
        <title>Complete genome sequence of Corynebacterium casei LMG S-19264T (=DSM 44701T), isolated from a smear-ripened cheese.</title>
        <authorList>
            <consortium name="US DOE Joint Genome Institute (JGI-PGF)"/>
            <person name="Walter F."/>
            <person name="Albersmeier A."/>
            <person name="Kalinowski J."/>
            <person name="Ruckert C."/>
        </authorList>
    </citation>
    <scope>NUCLEOTIDE SEQUENCE</scope>
    <source>
        <strain evidence="3">CGMCC 1.15371</strain>
    </source>
</reference>
<sequence length="267" mass="30657">MAGIVWGQMGMYVLHLLFGIRLPLNFFDFCLGLFIKHSVYYMLILSLLNAWVTYSFLAIFMGGIMHSIRSKRFKARLSRLVNIELTNVISQRFELNRHQLIVIDQKDISAFTVGLRRPLIVVSTGLLTLLDPQELQAVMKHELSHQQHVDPLKLFILEQISRSLWFIPLAKWLYHNYKIICELAADEFAIRKTGSELGLSKALLKLINHCPRRMPSPVVVPFADTAVNYRLQHLLEPRYSIPLRLNTQSLLLSLFAMSMSALIVAVV</sequence>
<dbReference type="CDD" id="cd07326">
    <property type="entry name" value="M56_BlaR1_MecR1_like"/>
    <property type="match status" value="1"/>
</dbReference>
<evidence type="ECO:0000313" key="3">
    <source>
        <dbReference type="EMBL" id="GGE31143.1"/>
    </source>
</evidence>
<protein>
    <recommendedName>
        <fullName evidence="2">Peptidase M56 domain-containing protein</fullName>
    </recommendedName>
</protein>
<keyword evidence="1" id="KW-0472">Membrane</keyword>
<keyword evidence="1" id="KW-1133">Transmembrane helix</keyword>
<feature type="domain" description="Peptidase M56" evidence="2">
    <location>
        <begin position="46"/>
        <end position="229"/>
    </location>
</feature>
<feature type="transmembrane region" description="Helical" evidence="1">
    <location>
        <begin position="249"/>
        <end position="266"/>
    </location>
</feature>
<accession>A0A8J2VNN3</accession>
<proteinExistence type="predicted"/>
<dbReference type="PANTHER" id="PTHR34978">
    <property type="entry name" value="POSSIBLE SENSOR-TRANSDUCER PROTEIN BLAR"/>
    <property type="match status" value="1"/>
</dbReference>
<dbReference type="Gene3D" id="3.30.2010.10">
    <property type="entry name" value="Metalloproteases ('zincins'), catalytic domain"/>
    <property type="match status" value="1"/>
</dbReference>
<dbReference type="InterPro" id="IPR008756">
    <property type="entry name" value="Peptidase_M56"/>
</dbReference>
<feature type="transmembrane region" description="Helical" evidence="1">
    <location>
        <begin position="41"/>
        <end position="64"/>
    </location>
</feature>
<dbReference type="PANTHER" id="PTHR34978:SF3">
    <property type="entry name" value="SLR0241 PROTEIN"/>
    <property type="match status" value="1"/>
</dbReference>
<keyword evidence="1" id="KW-0812">Transmembrane</keyword>